<feature type="compositionally biased region" description="Polar residues" evidence="10">
    <location>
        <begin position="1"/>
        <end position="34"/>
    </location>
</feature>
<dbReference type="Proteomes" id="UP001337655">
    <property type="component" value="Unassembled WGS sequence"/>
</dbReference>
<evidence type="ECO:0000259" key="11">
    <source>
        <dbReference type="PROSITE" id="PS50879"/>
    </source>
</evidence>
<dbReference type="RefSeq" id="XP_064661341.1">
    <property type="nucleotide sequence ID" value="XM_064800002.1"/>
</dbReference>
<dbReference type="InterPro" id="IPR037056">
    <property type="entry name" value="RNase_H1_N_sf"/>
</dbReference>
<dbReference type="SUPFAM" id="SSF53098">
    <property type="entry name" value="Ribonuclease H-like"/>
    <property type="match status" value="1"/>
</dbReference>
<keyword evidence="6" id="KW-0479">Metal-binding</keyword>
<keyword evidence="5" id="KW-0540">Nuclease</keyword>
<dbReference type="InterPro" id="IPR002156">
    <property type="entry name" value="RNaseH_domain"/>
</dbReference>
<dbReference type="InterPro" id="IPR036397">
    <property type="entry name" value="RNaseH_sf"/>
</dbReference>
<evidence type="ECO:0000256" key="1">
    <source>
        <dbReference type="ARBA" id="ARBA00000077"/>
    </source>
</evidence>
<dbReference type="FunFam" id="3.40.970.10:FF:000001">
    <property type="entry name" value="Ribonuclease H1"/>
    <property type="match status" value="1"/>
</dbReference>
<dbReference type="Pfam" id="PF01693">
    <property type="entry name" value="Cauli_VI"/>
    <property type="match status" value="1"/>
</dbReference>
<comment type="catalytic activity">
    <reaction evidence="1">
        <text>Endonucleolytic cleavage to 5'-phosphomonoester.</text>
        <dbReference type="EC" id="3.1.26.4"/>
    </reaction>
</comment>
<dbReference type="InterPro" id="IPR009027">
    <property type="entry name" value="Ribosomal_bL9/RNase_H1_N"/>
</dbReference>
<gene>
    <name evidence="12" type="ORF">LTR77_002743</name>
</gene>
<accession>A0AAV9PJN0</accession>
<dbReference type="GeneID" id="89924090"/>
<dbReference type="CDD" id="cd09280">
    <property type="entry name" value="RNase_HI_eukaryote_like"/>
    <property type="match status" value="1"/>
</dbReference>
<evidence type="ECO:0000256" key="8">
    <source>
        <dbReference type="ARBA" id="ARBA00022801"/>
    </source>
</evidence>
<comment type="caution">
    <text evidence="12">The sequence shown here is derived from an EMBL/GenBank/DDBJ whole genome shotgun (WGS) entry which is preliminary data.</text>
</comment>
<evidence type="ECO:0000256" key="9">
    <source>
        <dbReference type="ARBA" id="ARBA00022842"/>
    </source>
</evidence>
<dbReference type="Pfam" id="PF00075">
    <property type="entry name" value="RNase_H"/>
    <property type="match status" value="1"/>
</dbReference>
<sequence>MEGMNGFTSVNGTSPTNTAPSNGTAMQASAVSPTPETPAPTGTKRKRESKAALKFYAVRVGKEPGIYHTWAECLEQVKGFPKASFKSFTSLTDAQAFVNNEPGASGSSGSAGGKFYGVQSGRVPGWKGPKHKVFKTRMEAELFVAEGQQNHLANGDTTVDSIELPDAGNYAKKAKTGKGKKNGIKEEEFSDLGLEGGEYEPGDGPLPAGAEDNFDPTITLDKTTGTARYKIADEMAQTKYQASGHVKDAAIRIYTDGSALSNGQSGAIGGVGVYFGPLDKRNLSEPLTGTKQSNQRAELTAILRALEVAPRDRKIVICTDSKYAIQCCTEWFVKWRINDWRNASNKPVENKDLVTKIIDMLEERYRLNAHRVDDEEKENDGSGGHWARGPAGVKFEWVKGHAKDVGNTAADELAVNGARVAKQMGNDLAFD</sequence>
<evidence type="ECO:0000256" key="10">
    <source>
        <dbReference type="SAM" id="MobiDB-lite"/>
    </source>
</evidence>
<evidence type="ECO:0000313" key="12">
    <source>
        <dbReference type="EMBL" id="KAK5172623.1"/>
    </source>
</evidence>
<keyword evidence="8" id="KW-0378">Hydrolase</keyword>
<name>A0AAV9PJN0_9PEZI</name>
<evidence type="ECO:0000256" key="7">
    <source>
        <dbReference type="ARBA" id="ARBA00022759"/>
    </source>
</evidence>
<dbReference type="GO" id="GO:0043137">
    <property type="term" value="P:DNA replication, removal of RNA primer"/>
    <property type="evidence" value="ECO:0007669"/>
    <property type="project" value="TreeGrafter"/>
</dbReference>
<dbReference type="EC" id="3.1.26.4" evidence="4"/>
<dbReference type="EMBL" id="JAVRRT010000004">
    <property type="protein sequence ID" value="KAK5172623.1"/>
    <property type="molecule type" value="Genomic_DNA"/>
</dbReference>
<feature type="domain" description="RNase H type-1" evidence="11">
    <location>
        <begin position="247"/>
        <end position="419"/>
    </location>
</feature>
<evidence type="ECO:0000256" key="5">
    <source>
        <dbReference type="ARBA" id="ARBA00022722"/>
    </source>
</evidence>
<dbReference type="InterPro" id="IPR012337">
    <property type="entry name" value="RNaseH-like_sf"/>
</dbReference>
<dbReference type="InterPro" id="IPR050092">
    <property type="entry name" value="RNase_H"/>
</dbReference>
<evidence type="ECO:0000256" key="4">
    <source>
        <dbReference type="ARBA" id="ARBA00012180"/>
    </source>
</evidence>
<dbReference type="PANTHER" id="PTHR10642:SF26">
    <property type="entry name" value="RIBONUCLEASE H1"/>
    <property type="match status" value="1"/>
</dbReference>
<keyword evidence="7" id="KW-0255">Endonuclease</keyword>
<dbReference type="Gene3D" id="3.40.970.10">
    <property type="entry name" value="Ribonuclease H1, N-terminal domain"/>
    <property type="match status" value="1"/>
</dbReference>
<dbReference type="PROSITE" id="PS50879">
    <property type="entry name" value="RNASE_H_1"/>
    <property type="match status" value="1"/>
</dbReference>
<dbReference type="GO" id="GO:0046872">
    <property type="term" value="F:metal ion binding"/>
    <property type="evidence" value="ECO:0007669"/>
    <property type="project" value="UniProtKB-KW"/>
</dbReference>
<protein>
    <recommendedName>
        <fullName evidence="4">ribonuclease H</fullName>
        <ecNumber evidence="4">3.1.26.4</ecNumber>
    </recommendedName>
</protein>
<dbReference type="PANTHER" id="PTHR10642">
    <property type="entry name" value="RIBONUCLEASE H1"/>
    <property type="match status" value="1"/>
</dbReference>
<feature type="region of interest" description="Disordered" evidence="10">
    <location>
        <begin position="1"/>
        <end position="48"/>
    </location>
</feature>
<keyword evidence="13" id="KW-1185">Reference proteome</keyword>
<dbReference type="FunFam" id="3.30.420.10:FF:000090">
    <property type="entry name" value="Ribonuclease H"/>
    <property type="match status" value="1"/>
</dbReference>
<comment type="similarity">
    <text evidence="3">Belongs to the RNase H family.</text>
</comment>
<proteinExistence type="inferred from homology"/>
<dbReference type="Gene3D" id="3.30.420.10">
    <property type="entry name" value="Ribonuclease H-like superfamily/Ribonuclease H"/>
    <property type="match status" value="1"/>
</dbReference>
<evidence type="ECO:0000313" key="13">
    <source>
        <dbReference type="Proteomes" id="UP001337655"/>
    </source>
</evidence>
<dbReference type="AlphaFoldDB" id="A0AAV9PJN0"/>
<dbReference type="InterPro" id="IPR011320">
    <property type="entry name" value="RNase_H1_N"/>
</dbReference>
<dbReference type="GO" id="GO:0003676">
    <property type="term" value="F:nucleic acid binding"/>
    <property type="evidence" value="ECO:0007669"/>
    <property type="project" value="InterPro"/>
</dbReference>
<reference evidence="12 13" key="1">
    <citation type="submission" date="2023-08" db="EMBL/GenBank/DDBJ databases">
        <title>Black Yeasts Isolated from many extreme environments.</title>
        <authorList>
            <person name="Coleine C."/>
            <person name="Stajich J.E."/>
            <person name="Selbmann L."/>
        </authorList>
    </citation>
    <scope>NUCLEOTIDE SEQUENCE [LARGE SCALE GENOMIC DNA]</scope>
    <source>
        <strain evidence="12 13">CCFEE 5935</strain>
    </source>
</reference>
<evidence type="ECO:0000256" key="3">
    <source>
        <dbReference type="ARBA" id="ARBA00005300"/>
    </source>
</evidence>
<dbReference type="GO" id="GO:0004523">
    <property type="term" value="F:RNA-DNA hybrid ribonuclease activity"/>
    <property type="evidence" value="ECO:0007669"/>
    <property type="project" value="UniProtKB-EC"/>
</dbReference>
<organism evidence="12 13">
    <name type="scientific">Saxophila tyrrhenica</name>
    <dbReference type="NCBI Taxonomy" id="1690608"/>
    <lineage>
        <taxon>Eukaryota</taxon>
        <taxon>Fungi</taxon>
        <taxon>Dikarya</taxon>
        <taxon>Ascomycota</taxon>
        <taxon>Pezizomycotina</taxon>
        <taxon>Dothideomycetes</taxon>
        <taxon>Dothideomycetidae</taxon>
        <taxon>Mycosphaerellales</taxon>
        <taxon>Extremaceae</taxon>
        <taxon>Saxophila</taxon>
    </lineage>
</organism>
<evidence type="ECO:0000256" key="2">
    <source>
        <dbReference type="ARBA" id="ARBA00001946"/>
    </source>
</evidence>
<dbReference type="SUPFAM" id="SSF55658">
    <property type="entry name" value="L9 N-domain-like"/>
    <property type="match status" value="1"/>
</dbReference>
<evidence type="ECO:0000256" key="6">
    <source>
        <dbReference type="ARBA" id="ARBA00022723"/>
    </source>
</evidence>
<comment type="cofactor">
    <cofactor evidence="2">
        <name>Mg(2+)</name>
        <dbReference type="ChEBI" id="CHEBI:18420"/>
    </cofactor>
</comment>
<keyword evidence="9" id="KW-0460">Magnesium</keyword>